<dbReference type="PANTHER" id="PTHR43095:SF5">
    <property type="entry name" value="XYLULOSE KINASE"/>
    <property type="match status" value="1"/>
</dbReference>
<dbReference type="Proteomes" id="UP000559885">
    <property type="component" value="Unassembled WGS sequence"/>
</dbReference>
<reference evidence="6 7" key="1">
    <citation type="submission" date="2020-03" db="EMBL/GenBank/DDBJ databases">
        <title>Soil Listeria distribution.</title>
        <authorList>
            <person name="Liao J."/>
            <person name="Wiedmann M."/>
        </authorList>
    </citation>
    <scope>NUCLEOTIDE SEQUENCE [LARGE SCALE GENOMIC DNA]</scope>
    <source>
        <strain evidence="6 7">FSL L7-1507</strain>
    </source>
</reference>
<gene>
    <name evidence="6" type="ORF">HB912_07545</name>
</gene>
<organism evidence="6 7">
    <name type="scientific">Listeria aquatica</name>
    <dbReference type="NCBI Taxonomy" id="1494960"/>
    <lineage>
        <taxon>Bacteria</taxon>
        <taxon>Bacillati</taxon>
        <taxon>Bacillota</taxon>
        <taxon>Bacilli</taxon>
        <taxon>Bacillales</taxon>
        <taxon>Listeriaceae</taxon>
        <taxon>Listeria</taxon>
    </lineage>
</organism>
<dbReference type="InterPro" id="IPR043129">
    <property type="entry name" value="ATPase_NBD"/>
</dbReference>
<evidence type="ECO:0000256" key="1">
    <source>
        <dbReference type="ARBA" id="ARBA00009156"/>
    </source>
</evidence>
<dbReference type="EMBL" id="JAARRM010000002">
    <property type="protein sequence ID" value="MBC1521498.1"/>
    <property type="molecule type" value="Genomic_DNA"/>
</dbReference>
<dbReference type="SUPFAM" id="SSF53067">
    <property type="entry name" value="Actin-like ATPase domain"/>
    <property type="match status" value="2"/>
</dbReference>
<protein>
    <submittedName>
        <fullName evidence="6">FGGY-family carbohydrate kinase</fullName>
    </submittedName>
</protein>
<dbReference type="Gene3D" id="3.30.420.40">
    <property type="match status" value="2"/>
</dbReference>
<evidence type="ECO:0000313" key="7">
    <source>
        <dbReference type="Proteomes" id="UP000559885"/>
    </source>
</evidence>
<dbReference type="GO" id="GO:0016301">
    <property type="term" value="F:kinase activity"/>
    <property type="evidence" value="ECO:0007669"/>
    <property type="project" value="UniProtKB-KW"/>
</dbReference>
<sequence>MLDVIDNRTSLGIEFGSTRIKAVLIDSKFKPIASGSYEWENQLENGIWTYSLDDIWKGLRMSYRKLASEVFEKYGETLRSVGSIGFSAMMHGYMAFNQEGQLLVPFRTWRNSITEEAEKKLTQAFEYNIPQRWSIAHLYQAILNQEAHVEQVDFLTTLAGYVHWQLTGEKVIGIGDASGMFPIDLETKNYHPKKVELFDSLAKESGISLSLKKILPKVLLAGEQAGKLTQEGAYLLDPTGNLEKGIPFCPPEGDAGTGMVATNSVAKRTGNISVGTSAFAMIVLSEELKKVHPEIDMVTTPSGDLVGMVHTNNCSSDINAWMKLFQEMTEALGLEVRTERLFSVLFKEALKGDPDCGGLLSYGYYSGENITGVNEGRPLFVRSPESKFNLANFMRVHLASAFGAMRIGLDILKEENVQIDKLVGHGGIFKTPEVGQRILAAAMEAPVTVMETASEGGAWGIALLAAYLESGDADLSDFLEQKVFGEDEGVTIAPTEVDMEGYRVFMERYQEGIEIEKMAIQKLI</sequence>
<feature type="domain" description="Carbohydrate kinase FGGY C-terminal" evidence="5">
    <location>
        <begin position="271"/>
        <end position="467"/>
    </location>
</feature>
<dbReference type="InterPro" id="IPR050406">
    <property type="entry name" value="FGGY_Carb_Kinase"/>
</dbReference>
<proteinExistence type="inferred from homology"/>
<evidence type="ECO:0000256" key="3">
    <source>
        <dbReference type="ARBA" id="ARBA00022777"/>
    </source>
</evidence>
<evidence type="ECO:0000256" key="2">
    <source>
        <dbReference type="ARBA" id="ARBA00022679"/>
    </source>
</evidence>
<dbReference type="PANTHER" id="PTHR43095">
    <property type="entry name" value="SUGAR KINASE"/>
    <property type="match status" value="1"/>
</dbReference>
<dbReference type="AlphaFoldDB" id="A0A841ZQ87"/>
<dbReference type="InterPro" id="IPR018484">
    <property type="entry name" value="FGGY_N"/>
</dbReference>
<feature type="domain" description="Carbohydrate kinase FGGY N-terminal" evidence="4">
    <location>
        <begin position="11"/>
        <end position="236"/>
    </location>
</feature>
<evidence type="ECO:0000259" key="4">
    <source>
        <dbReference type="Pfam" id="PF00370"/>
    </source>
</evidence>
<name>A0A841ZQ87_9LIST</name>
<dbReference type="Pfam" id="PF02782">
    <property type="entry name" value="FGGY_C"/>
    <property type="match status" value="1"/>
</dbReference>
<dbReference type="GO" id="GO:0005975">
    <property type="term" value="P:carbohydrate metabolic process"/>
    <property type="evidence" value="ECO:0007669"/>
    <property type="project" value="InterPro"/>
</dbReference>
<dbReference type="Pfam" id="PF00370">
    <property type="entry name" value="FGGY_N"/>
    <property type="match status" value="1"/>
</dbReference>
<dbReference type="CDD" id="cd07809">
    <property type="entry name" value="ASKHA_NBD_FGGY_BaXK-like"/>
    <property type="match status" value="1"/>
</dbReference>
<dbReference type="InterPro" id="IPR018485">
    <property type="entry name" value="FGGY_C"/>
</dbReference>
<keyword evidence="2" id="KW-0808">Transferase</keyword>
<keyword evidence="3 6" id="KW-0418">Kinase</keyword>
<dbReference type="RefSeq" id="WP_185373456.1">
    <property type="nucleotide sequence ID" value="NZ_JAARRM010000002.1"/>
</dbReference>
<accession>A0A841ZQ87</accession>
<evidence type="ECO:0000313" key="6">
    <source>
        <dbReference type="EMBL" id="MBC1521498.1"/>
    </source>
</evidence>
<evidence type="ECO:0000259" key="5">
    <source>
        <dbReference type="Pfam" id="PF02782"/>
    </source>
</evidence>
<comment type="similarity">
    <text evidence="1">Belongs to the FGGY kinase family.</text>
</comment>
<comment type="caution">
    <text evidence="6">The sequence shown here is derived from an EMBL/GenBank/DDBJ whole genome shotgun (WGS) entry which is preliminary data.</text>
</comment>